<dbReference type="PANTHER" id="PTHR14256">
    <property type="entry name" value="NADH-UBIQUINONE OXIDOREDUCTASE MLRQ SUBUNIT"/>
    <property type="match status" value="1"/>
</dbReference>
<keyword evidence="1" id="KW-0812">Transmembrane</keyword>
<dbReference type="Pfam" id="PF06522">
    <property type="entry name" value="B12D"/>
    <property type="match status" value="1"/>
</dbReference>
<protein>
    <submittedName>
        <fullName evidence="2">Uncharacterized protein</fullName>
    </submittedName>
</protein>
<evidence type="ECO:0000313" key="2">
    <source>
        <dbReference type="EMBL" id="KAJ2679762.1"/>
    </source>
</evidence>
<dbReference type="InterPro" id="IPR010530">
    <property type="entry name" value="B12D"/>
</dbReference>
<dbReference type="EMBL" id="JANBTW010000009">
    <property type="protein sequence ID" value="KAJ2679762.1"/>
    <property type="molecule type" value="Genomic_DNA"/>
</dbReference>
<feature type="transmembrane region" description="Helical" evidence="1">
    <location>
        <begin position="21"/>
        <end position="41"/>
    </location>
</feature>
<proteinExistence type="predicted"/>
<accession>A0A9W8KYM4</accession>
<reference evidence="2" key="1">
    <citation type="submission" date="2022-07" db="EMBL/GenBank/DDBJ databases">
        <title>Phylogenomic reconstructions and comparative analyses of Kickxellomycotina fungi.</title>
        <authorList>
            <person name="Reynolds N.K."/>
            <person name="Stajich J.E."/>
            <person name="Barry K."/>
            <person name="Grigoriev I.V."/>
            <person name="Crous P."/>
            <person name="Smith M.E."/>
        </authorList>
    </citation>
    <scope>NUCLEOTIDE SEQUENCE</scope>
    <source>
        <strain evidence="2">NRRL 3115</strain>
    </source>
</reference>
<evidence type="ECO:0000313" key="3">
    <source>
        <dbReference type="Proteomes" id="UP001151518"/>
    </source>
</evidence>
<keyword evidence="1" id="KW-1133">Transmembrane helix</keyword>
<name>A0A9W8KYM4_9FUNG</name>
<evidence type="ECO:0000256" key="1">
    <source>
        <dbReference type="SAM" id="Phobius"/>
    </source>
</evidence>
<organism evidence="2 3">
    <name type="scientific">Coemansia spiralis</name>
    <dbReference type="NCBI Taxonomy" id="417178"/>
    <lineage>
        <taxon>Eukaryota</taxon>
        <taxon>Fungi</taxon>
        <taxon>Fungi incertae sedis</taxon>
        <taxon>Zoopagomycota</taxon>
        <taxon>Kickxellomycotina</taxon>
        <taxon>Kickxellomycetes</taxon>
        <taxon>Kickxellales</taxon>
        <taxon>Kickxellaceae</taxon>
        <taxon>Coemansia</taxon>
    </lineage>
</organism>
<dbReference type="AlphaFoldDB" id="A0A9W8KYM4"/>
<gene>
    <name evidence="2" type="ORF">GGI25_001213</name>
</gene>
<dbReference type="Proteomes" id="UP001151518">
    <property type="component" value="Unassembled WGS sequence"/>
</dbReference>
<comment type="caution">
    <text evidence="2">The sequence shown here is derived from an EMBL/GenBank/DDBJ whole genome shotgun (WGS) entry which is preliminary data.</text>
</comment>
<keyword evidence="1" id="KW-0472">Membrane</keyword>
<sequence length="87" mass="10166">MKKMISKSVKSYLWKYWYRSDLIPIYGICVGALSVCGYFSFRALKGPDVVWNKNSNPYPWQHVKQGENTKLLDPSGSFEKAWSRDRL</sequence>
<dbReference type="PANTHER" id="PTHR14256:SF1">
    <property type="entry name" value="GEO09626P1"/>
    <property type="match status" value="1"/>
</dbReference>
<dbReference type="OrthoDB" id="5511684at2759"/>